<dbReference type="PANTHER" id="PTHR24050">
    <property type="entry name" value="PA14 DOMAIN-CONTAINING PROTEIN"/>
    <property type="match status" value="1"/>
</dbReference>
<sequence length="72" mass="7751">ECGAGEDTCNKNVENCRNTIGSFVCDCKQGLVKDESGQCVDKDECSLNVHKCNGNSKCINTFGSYKCECSEG</sequence>
<dbReference type="AlphaFoldDB" id="A0AAN5C5Z4"/>
<reference evidence="8" key="1">
    <citation type="submission" date="2022-10" db="EMBL/GenBank/DDBJ databases">
        <title>Genome assembly of Pristionchus species.</title>
        <authorList>
            <person name="Yoshida K."/>
            <person name="Sommer R.J."/>
        </authorList>
    </citation>
    <scope>NUCLEOTIDE SEQUENCE [LARGE SCALE GENOMIC DNA]</scope>
    <source>
        <strain evidence="8">RS5460</strain>
    </source>
</reference>
<keyword evidence="4" id="KW-1015">Disulfide bond</keyword>
<comment type="caution">
    <text evidence="5">Lacks conserved residue(s) required for the propagation of feature annotation.</text>
</comment>
<gene>
    <name evidence="7" type="ORF">PMAYCL1PPCAC_02120</name>
</gene>
<evidence type="ECO:0000256" key="2">
    <source>
        <dbReference type="ARBA" id="ARBA00022729"/>
    </source>
</evidence>
<dbReference type="InterPro" id="IPR001881">
    <property type="entry name" value="EGF-like_Ca-bd_dom"/>
</dbReference>
<evidence type="ECO:0000313" key="8">
    <source>
        <dbReference type="Proteomes" id="UP001328107"/>
    </source>
</evidence>
<dbReference type="EMBL" id="BTRK01000001">
    <property type="protein sequence ID" value="GMR31925.1"/>
    <property type="molecule type" value="Genomic_DNA"/>
</dbReference>
<dbReference type="PROSITE" id="PS01187">
    <property type="entry name" value="EGF_CA"/>
    <property type="match status" value="1"/>
</dbReference>
<dbReference type="InterPro" id="IPR049883">
    <property type="entry name" value="NOTCH1_EGF-like"/>
</dbReference>
<keyword evidence="1 5" id="KW-0245">EGF-like domain</keyword>
<proteinExistence type="predicted"/>
<evidence type="ECO:0000256" key="5">
    <source>
        <dbReference type="PROSITE-ProRule" id="PRU00076"/>
    </source>
</evidence>
<dbReference type="GO" id="GO:0005509">
    <property type="term" value="F:calcium ion binding"/>
    <property type="evidence" value="ECO:0007669"/>
    <property type="project" value="InterPro"/>
</dbReference>
<dbReference type="Gene3D" id="2.10.25.10">
    <property type="entry name" value="Laminin"/>
    <property type="match status" value="2"/>
</dbReference>
<feature type="non-terminal residue" evidence="7">
    <location>
        <position position="1"/>
    </location>
</feature>
<dbReference type="PROSITE" id="PS50026">
    <property type="entry name" value="EGF_3"/>
    <property type="match status" value="1"/>
</dbReference>
<evidence type="ECO:0000313" key="7">
    <source>
        <dbReference type="EMBL" id="GMR31925.1"/>
    </source>
</evidence>
<feature type="non-terminal residue" evidence="7">
    <location>
        <position position="72"/>
    </location>
</feature>
<dbReference type="PROSITE" id="PS00010">
    <property type="entry name" value="ASX_HYDROXYL"/>
    <property type="match status" value="1"/>
</dbReference>
<evidence type="ECO:0000256" key="1">
    <source>
        <dbReference type="ARBA" id="ARBA00022536"/>
    </source>
</evidence>
<dbReference type="InterPro" id="IPR000742">
    <property type="entry name" value="EGF"/>
</dbReference>
<keyword evidence="8" id="KW-1185">Reference proteome</keyword>
<dbReference type="Proteomes" id="UP001328107">
    <property type="component" value="Unassembled WGS sequence"/>
</dbReference>
<protein>
    <recommendedName>
        <fullName evidence="6">EGF-like domain-containing protein</fullName>
    </recommendedName>
</protein>
<evidence type="ECO:0000259" key="6">
    <source>
        <dbReference type="PROSITE" id="PS50026"/>
    </source>
</evidence>
<name>A0AAN5C5Z4_9BILA</name>
<accession>A0AAN5C5Z4</accession>
<evidence type="ECO:0000256" key="4">
    <source>
        <dbReference type="ARBA" id="ARBA00023157"/>
    </source>
</evidence>
<dbReference type="Pfam" id="PF07645">
    <property type="entry name" value="EGF_CA"/>
    <property type="match status" value="2"/>
</dbReference>
<dbReference type="InterPro" id="IPR000152">
    <property type="entry name" value="EGF-type_Asp/Asn_hydroxyl_site"/>
</dbReference>
<dbReference type="InterPro" id="IPR018097">
    <property type="entry name" value="EGF_Ca-bd_CS"/>
</dbReference>
<dbReference type="SMART" id="SM00179">
    <property type="entry name" value="EGF_CA"/>
    <property type="match status" value="2"/>
</dbReference>
<organism evidence="7 8">
    <name type="scientific">Pristionchus mayeri</name>
    <dbReference type="NCBI Taxonomy" id="1317129"/>
    <lineage>
        <taxon>Eukaryota</taxon>
        <taxon>Metazoa</taxon>
        <taxon>Ecdysozoa</taxon>
        <taxon>Nematoda</taxon>
        <taxon>Chromadorea</taxon>
        <taxon>Rhabditida</taxon>
        <taxon>Rhabditina</taxon>
        <taxon>Diplogasteromorpha</taxon>
        <taxon>Diplogasteroidea</taxon>
        <taxon>Neodiplogasteridae</taxon>
        <taxon>Pristionchus</taxon>
    </lineage>
</organism>
<dbReference type="FunFam" id="2.10.25.10:FF:000038">
    <property type="entry name" value="Fibrillin 2"/>
    <property type="match status" value="1"/>
</dbReference>
<keyword evidence="2" id="KW-0732">Signal</keyword>
<feature type="domain" description="EGF-like" evidence="6">
    <location>
        <begin position="41"/>
        <end position="72"/>
    </location>
</feature>
<evidence type="ECO:0000256" key="3">
    <source>
        <dbReference type="ARBA" id="ARBA00022737"/>
    </source>
</evidence>
<dbReference type="SUPFAM" id="SSF57196">
    <property type="entry name" value="EGF/Laminin"/>
    <property type="match status" value="1"/>
</dbReference>
<dbReference type="InterPro" id="IPR052235">
    <property type="entry name" value="Nephronectin_domain"/>
</dbReference>
<dbReference type="PANTHER" id="PTHR24050:SF28">
    <property type="entry name" value="UROMODULIN-LIKE"/>
    <property type="match status" value="1"/>
</dbReference>
<comment type="caution">
    <text evidence="7">The sequence shown here is derived from an EMBL/GenBank/DDBJ whole genome shotgun (WGS) entry which is preliminary data.</text>
</comment>
<keyword evidence="3" id="KW-0677">Repeat</keyword>